<feature type="transmembrane region" description="Helical" evidence="7">
    <location>
        <begin position="311"/>
        <end position="332"/>
    </location>
</feature>
<name>A0A078MX96_9MICC</name>
<feature type="transmembrane region" description="Helical" evidence="7">
    <location>
        <begin position="58"/>
        <end position="76"/>
    </location>
</feature>
<keyword evidence="4 7" id="KW-0812">Transmembrane</keyword>
<reference evidence="9" key="1">
    <citation type="submission" date="2014-07" db="EMBL/GenBank/DDBJ databases">
        <authorList>
            <person name="Urmite Genomes Urmite Genomes"/>
        </authorList>
    </citation>
    <scope>NUCLEOTIDE SEQUENCE</scope>
    <source>
        <strain evidence="9">11W110_air</strain>
    </source>
</reference>
<feature type="transmembrane region" description="Helical" evidence="7">
    <location>
        <begin position="274"/>
        <end position="296"/>
    </location>
</feature>
<dbReference type="InterPro" id="IPR036259">
    <property type="entry name" value="MFS_trans_sf"/>
</dbReference>
<evidence type="ECO:0000259" key="8">
    <source>
        <dbReference type="PROSITE" id="PS50850"/>
    </source>
</evidence>
<dbReference type="EMBL" id="LN483072">
    <property type="protein sequence ID" value="CEA09446.1"/>
    <property type="molecule type" value="Genomic_DNA"/>
</dbReference>
<feature type="transmembrane region" description="Helical" evidence="7">
    <location>
        <begin position="364"/>
        <end position="386"/>
    </location>
</feature>
<feature type="domain" description="Major facilitator superfamily (MFS) profile" evidence="8">
    <location>
        <begin position="22"/>
        <end position="506"/>
    </location>
</feature>
<keyword evidence="6 7" id="KW-0472">Membrane</keyword>
<feature type="transmembrane region" description="Helical" evidence="7">
    <location>
        <begin position="407"/>
        <end position="428"/>
    </location>
</feature>
<dbReference type="SUPFAM" id="SSF103473">
    <property type="entry name" value="MFS general substrate transporter"/>
    <property type="match status" value="1"/>
</dbReference>
<dbReference type="PANTHER" id="PTHR42718">
    <property type="entry name" value="MAJOR FACILITATOR SUPERFAMILY MULTIDRUG TRANSPORTER MFSC"/>
    <property type="match status" value="1"/>
</dbReference>
<feature type="transmembrane region" description="Helical" evidence="7">
    <location>
        <begin position="480"/>
        <end position="502"/>
    </location>
</feature>
<organism evidence="9">
    <name type="scientific">Arthrobacter saudimassiliensis</name>
    <dbReference type="NCBI Taxonomy" id="1461584"/>
    <lineage>
        <taxon>Bacteria</taxon>
        <taxon>Bacillati</taxon>
        <taxon>Actinomycetota</taxon>
        <taxon>Actinomycetes</taxon>
        <taxon>Micrococcales</taxon>
        <taxon>Micrococcaceae</taxon>
        <taxon>Arthrobacter</taxon>
    </lineage>
</organism>
<feature type="transmembrane region" description="Helical" evidence="7">
    <location>
        <begin position="146"/>
        <end position="166"/>
    </location>
</feature>
<dbReference type="PATRIC" id="fig|1461584.3.peg.2790"/>
<dbReference type="InterPro" id="IPR020846">
    <property type="entry name" value="MFS_dom"/>
</dbReference>
<dbReference type="PANTHER" id="PTHR42718:SF47">
    <property type="entry name" value="METHYL VIOLOGEN RESISTANCE PROTEIN SMVA"/>
    <property type="match status" value="1"/>
</dbReference>
<feature type="transmembrane region" description="Helical" evidence="7">
    <location>
        <begin position="88"/>
        <end position="105"/>
    </location>
</feature>
<evidence type="ECO:0000256" key="5">
    <source>
        <dbReference type="ARBA" id="ARBA00022989"/>
    </source>
</evidence>
<feature type="transmembrane region" description="Helical" evidence="7">
    <location>
        <begin position="20"/>
        <end position="46"/>
    </location>
</feature>
<dbReference type="GO" id="GO:0022857">
    <property type="term" value="F:transmembrane transporter activity"/>
    <property type="evidence" value="ECO:0007669"/>
    <property type="project" value="InterPro"/>
</dbReference>
<feature type="transmembrane region" description="Helical" evidence="7">
    <location>
        <begin position="111"/>
        <end position="134"/>
    </location>
</feature>
<keyword evidence="5 7" id="KW-1133">Transmembrane helix</keyword>
<accession>A0A078MX96</accession>
<sequence>MLAVQEAPRLQQQSAGKREWLGLAVLMLAVLLVSVDNTVLSFAVPAISQALTPTGTQLLWIIDIYPLILAGLLIPMGALGDRIGRRRILMIGSAGFGLVSVAAAFSPTAEVLVGARALLGFFGAMLMPATLSLIRNMFVDPSQRRIAIAIWAAGFSAGAALGPIVGGVLLEHFWWGSVLLLAIPLLVPLLAFGMLLLPESRDPEPGPVDVLSIGLIMAAMFPVVLGIKNFSSYGLGLESLLPIAVGIVFGFLFARRQLARRYPMLDVRLFRNPVFTGSITANLLSLFAMVGFIYFLSQHLQLVLGMSPQEAGVFMLPGLLVTIVAGLAVVRLVRRVRPVYAVVGGLLFNAAAYTLVMLTGQESLLGLAVAFMLLGVGVGAAETISNDLVLASVPAAKAGAASAISETAYEVGSVLGTAILGTILTASYRSGVMLPESLSPEQQAAAGETLGGAVETAQNLPADVAAPLLETAKAAFDSGVVVTSAIGVAVMLFAAVLSAVLLRRARS</sequence>
<dbReference type="PROSITE" id="PS50850">
    <property type="entry name" value="MFS"/>
    <property type="match status" value="1"/>
</dbReference>
<evidence type="ECO:0000256" key="1">
    <source>
        <dbReference type="ARBA" id="ARBA00004651"/>
    </source>
</evidence>
<evidence type="ECO:0000256" key="7">
    <source>
        <dbReference type="SAM" id="Phobius"/>
    </source>
</evidence>
<evidence type="ECO:0000256" key="4">
    <source>
        <dbReference type="ARBA" id="ARBA00022692"/>
    </source>
</evidence>
<dbReference type="Gene3D" id="1.20.1250.20">
    <property type="entry name" value="MFS general substrate transporter like domains"/>
    <property type="match status" value="1"/>
</dbReference>
<keyword evidence="2" id="KW-0813">Transport</keyword>
<proteinExistence type="predicted"/>
<protein>
    <submittedName>
        <fullName evidence="9">Methyl viologen resistance protein SmvA</fullName>
    </submittedName>
</protein>
<evidence type="ECO:0000256" key="6">
    <source>
        <dbReference type="ARBA" id="ARBA00023136"/>
    </source>
</evidence>
<feature type="transmembrane region" description="Helical" evidence="7">
    <location>
        <begin position="233"/>
        <end position="254"/>
    </location>
</feature>
<dbReference type="Pfam" id="PF07690">
    <property type="entry name" value="MFS_1"/>
    <property type="match status" value="1"/>
</dbReference>
<comment type="subcellular location">
    <subcellularLocation>
        <location evidence="1">Cell membrane</location>
        <topology evidence="1">Multi-pass membrane protein</topology>
    </subcellularLocation>
</comment>
<gene>
    <name evidence="9" type="primary">smvA</name>
    <name evidence="9" type="ORF">BN1051_02816</name>
</gene>
<evidence type="ECO:0000256" key="2">
    <source>
        <dbReference type="ARBA" id="ARBA00022448"/>
    </source>
</evidence>
<feature type="transmembrane region" description="Helical" evidence="7">
    <location>
        <begin position="208"/>
        <end position="227"/>
    </location>
</feature>
<feature type="transmembrane region" description="Helical" evidence="7">
    <location>
        <begin position="339"/>
        <end position="358"/>
    </location>
</feature>
<dbReference type="AlphaFoldDB" id="A0A078MX96"/>
<dbReference type="CDD" id="cd17321">
    <property type="entry name" value="MFS_MMR_MDR_like"/>
    <property type="match status" value="1"/>
</dbReference>
<evidence type="ECO:0000256" key="3">
    <source>
        <dbReference type="ARBA" id="ARBA00022475"/>
    </source>
</evidence>
<feature type="transmembrane region" description="Helical" evidence="7">
    <location>
        <begin position="172"/>
        <end position="196"/>
    </location>
</feature>
<keyword evidence="3" id="KW-1003">Cell membrane</keyword>
<dbReference type="InterPro" id="IPR011701">
    <property type="entry name" value="MFS"/>
</dbReference>
<dbReference type="GO" id="GO:0005886">
    <property type="term" value="C:plasma membrane"/>
    <property type="evidence" value="ECO:0007669"/>
    <property type="project" value="UniProtKB-SubCell"/>
</dbReference>
<evidence type="ECO:0000313" key="9">
    <source>
        <dbReference type="EMBL" id="CEA09446.1"/>
    </source>
</evidence>